<dbReference type="AlphaFoldDB" id="A0A165U617"/>
<proteinExistence type="predicted"/>
<organism evidence="1 2">
    <name type="scientific">Daedalea quercina L-15889</name>
    <dbReference type="NCBI Taxonomy" id="1314783"/>
    <lineage>
        <taxon>Eukaryota</taxon>
        <taxon>Fungi</taxon>
        <taxon>Dikarya</taxon>
        <taxon>Basidiomycota</taxon>
        <taxon>Agaricomycotina</taxon>
        <taxon>Agaricomycetes</taxon>
        <taxon>Polyporales</taxon>
        <taxon>Fomitopsis</taxon>
    </lineage>
</organism>
<evidence type="ECO:0008006" key="3">
    <source>
        <dbReference type="Google" id="ProtNLM"/>
    </source>
</evidence>
<accession>A0A165U617</accession>
<reference evidence="1 2" key="1">
    <citation type="journal article" date="2016" name="Mol. Biol. Evol.">
        <title>Comparative Genomics of Early-Diverging Mushroom-Forming Fungi Provides Insights into the Origins of Lignocellulose Decay Capabilities.</title>
        <authorList>
            <person name="Nagy L.G."/>
            <person name="Riley R."/>
            <person name="Tritt A."/>
            <person name="Adam C."/>
            <person name="Daum C."/>
            <person name="Floudas D."/>
            <person name="Sun H."/>
            <person name="Yadav J.S."/>
            <person name="Pangilinan J."/>
            <person name="Larsson K.H."/>
            <person name="Matsuura K."/>
            <person name="Barry K."/>
            <person name="Labutti K."/>
            <person name="Kuo R."/>
            <person name="Ohm R.A."/>
            <person name="Bhattacharya S.S."/>
            <person name="Shirouzu T."/>
            <person name="Yoshinaga Y."/>
            <person name="Martin F.M."/>
            <person name="Grigoriev I.V."/>
            <person name="Hibbett D.S."/>
        </authorList>
    </citation>
    <scope>NUCLEOTIDE SEQUENCE [LARGE SCALE GENOMIC DNA]</scope>
    <source>
        <strain evidence="1 2">L-15889</strain>
    </source>
</reference>
<evidence type="ECO:0000313" key="2">
    <source>
        <dbReference type="Proteomes" id="UP000076727"/>
    </source>
</evidence>
<keyword evidence="2" id="KW-1185">Reference proteome</keyword>
<evidence type="ECO:0000313" key="1">
    <source>
        <dbReference type="EMBL" id="KZT74446.1"/>
    </source>
</evidence>
<protein>
    <recommendedName>
        <fullName evidence="3">KOW domain-containing protein</fullName>
    </recommendedName>
</protein>
<sequence>MPPGWSKVQAARAWTSSPLTKDFRHLLSLPAYWMKRKSSLESAVRFVKTKDRIKYWNIVPGDQVRLRNDRSGRIYQVNLINRLSNRVMVKMEMDSDREGTPSSNNKSVPYSNCQLFIGRYEFPPQGDSTEAQTKPVFALRIGTDNHAWIGYCHAWDRYATATTPRLPHYMPGEPVRIHVPWPKLDKRSPPDVGPLDTVEDVVMQVTYTPPTFPVFTGLADPQPKAPSEQEYITAAHKGDAASYDASQVFEVFLAKELANPHSRAKKQARWKSHKLYERSLLQKFIKTELENLDGRTHRDARAEAAWKWRHALAEERKAVVKRRWQNRGGEARLLRKKTRRVRKEGKRRERLRNLVLEEGPNQIVPRSTEARA</sequence>
<name>A0A165U617_9APHY</name>
<dbReference type="STRING" id="1314783.A0A165U617"/>
<dbReference type="OrthoDB" id="359154at2759"/>
<dbReference type="Proteomes" id="UP000076727">
    <property type="component" value="Unassembled WGS sequence"/>
</dbReference>
<dbReference type="EMBL" id="KV429033">
    <property type="protein sequence ID" value="KZT74446.1"/>
    <property type="molecule type" value="Genomic_DNA"/>
</dbReference>
<gene>
    <name evidence="1" type="ORF">DAEQUDRAFT_660058</name>
</gene>